<evidence type="ECO:0000256" key="2">
    <source>
        <dbReference type="SAM" id="MobiDB-lite"/>
    </source>
</evidence>
<organism evidence="3 4">
    <name type="scientific">Angomonas deanei</name>
    <dbReference type="NCBI Taxonomy" id="59799"/>
    <lineage>
        <taxon>Eukaryota</taxon>
        <taxon>Discoba</taxon>
        <taxon>Euglenozoa</taxon>
        <taxon>Kinetoplastea</taxon>
        <taxon>Metakinetoplastina</taxon>
        <taxon>Trypanosomatida</taxon>
        <taxon>Trypanosomatidae</taxon>
        <taxon>Strigomonadinae</taxon>
        <taxon>Angomonas</taxon>
    </lineage>
</organism>
<feature type="compositionally biased region" description="Acidic residues" evidence="2">
    <location>
        <begin position="527"/>
        <end position="537"/>
    </location>
</feature>
<dbReference type="EMBL" id="LR877152">
    <property type="protein sequence ID" value="CAD2217129.1"/>
    <property type="molecule type" value="Genomic_DNA"/>
</dbReference>
<feature type="compositionally biased region" description="Polar residues" evidence="2">
    <location>
        <begin position="248"/>
        <end position="264"/>
    </location>
</feature>
<reference evidence="3 4" key="1">
    <citation type="submission" date="2020-08" db="EMBL/GenBank/DDBJ databases">
        <authorList>
            <person name="Newling K."/>
            <person name="Davey J."/>
            <person name="Forrester S."/>
        </authorList>
    </citation>
    <scope>NUCLEOTIDE SEQUENCE [LARGE SCALE GENOMIC DNA]</scope>
    <source>
        <strain evidence="4">Crithidia deanei Carvalho (ATCC PRA-265)</strain>
    </source>
</reference>
<accession>A0A7G2CC89</accession>
<protein>
    <submittedName>
        <fullName evidence="3">Uncharacterized protein</fullName>
    </submittedName>
</protein>
<dbReference type="VEuPathDB" id="TriTrypDB:ADEAN_000460700"/>
<keyword evidence="4" id="KW-1185">Reference proteome</keyword>
<name>A0A7G2CC89_9TRYP</name>
<feature type="compositionally biased region" description="Acidic residues" evidence="2">
    <location>
        <begin position="164"/>
        <end position="173"/>
    </location>
</feature>
<dbReference type="Proteomes" id="UP000515908">
    <property type="component" value="Chromosome 08"/>
</dbReference>
<evidence type="ECO:0000313" key="4">
    <source>
        <dbReference type="Proteomes" id="UP000515908"/>
    </source>
</evidence>
<feature type="compositionally biased region" description="Basic and acidic residues" evidence="2">
    <location>
        <begin position="99"/>
        <end position="120"/>
    </location>
</feature>
<proteinExistence type="predicted"/>
<evidence type="ECO:0000313" key="3">
    <source>
        <dbReference type="EMBL" id="CAD2217129.1"/>
    </source>
</evidence>
<keyword evidence="1" id="KW-0175">Coiled coil</keyword>
<feature type="region of interest" description="Disordered" evidence="2">
    <location>
        <begin position="426"/>
        <end position="537"/>
    </location>
</feature>
<feature type="coiled-coil region" evidence="1">
    <location>
        <begin position="309"/>
        <end position="361"/>
    </location>
</feature>
<sequence>MKSAPINQDLDNAVSRRELITRELPQTATIVNLVRRADLLRARMEAECRNMMHLLDYDANPKPTTEFEGQFPSQLFLEAEGSVSAADEMPSASASPNKDGVKKGDKGDHVDEEERSHHFTEPLPANISRISMETNKVIRTKEEAKSELHTVEGYFTSSDGGALFEDDGGEVENTEVGYGSNRPPRREEELAGQGGEAPRRDGDAAKWDGVTAQGGSNGGVESKRDGHPVRRNDQEGAPLDGVHGARPESSSYAQKIRESVNSASKHIKRDSVANGEHNRGPSSHRLTAADGEGYQELFLAAVDTEQLYCGELREDLERLKKDFLALRDEVKMFLEIILVAVQSVEQEYQATQEANARHIEQALEKFAEDFISNNTEEKVVGALKEKYGIQANRASLTPEMSDQEWIAQRLTNIALDVAKEKIKEQEEKSSAAAAGRHVPSTSPSRIASAPVGGAGDDPTVLGEVTRLHSAQGVGQSSASPPQHQNQQQQHQPYGRGRNPVHPAGPRVQGYPGYKLDEGRPSVAPSEPYEDEPFDGPEEDVTKIFMEGKKIQPGGARPSMGMQYGWYPQYDDDDLPLMIGNHRGSEIRHRFHNRLDVMQLLKALQPDTNDDPNQIRPTVYRYFVPKTVSRATDRLKNKLHQHNDVINGPHFNTFCGIKWRRSLPKRTTFGKAKGTRTC</sequence>
<feature type="region of interest" description="Disordered" evidence="2">
    <location>
        <begin position="159"/>
        <end position="287"/>
    </location>
</feature>
<feature type="compositionally biased region" description="Basic and acidic residues" evidence="2">
    <location>
        <begin position="197"/>
        <end position="206"/>
    </location>
</feature>
<evidence type="ECO:0000256" key="1">
    <source>
        <dbReference type="SAM" id="Coils"/>
    </source>
</evidence>
<gene>
    <name evidence="3" type="ORF">ADEAN_000460700</name>
</gene>
<dbReference type="AlphaFoldDB" id="A0A7G2CC89"/>
<feature type="compositionally biased region" description="Low complexity" evidence="2">
    <location>
        <begin position="475"/>
        <end position="492"/>
    </location>
</feature>
<feature type="compositionally biased region" description="Basic and acidic residues" evidence="2">
    <location>
        <begin position="221"/>
        <end position="234"/>
    </location>
</feature>
<feature type="region of interest" description="Disordered" evidence="2">
    <location>
        <begin position="81"/>
        <end position="125"/>
    </location>
</feature>